<evidence type="ECO:0000256" key="1">
    <source>
        <dbReference type="PROSITE-ProRule" id="PRU00042"/>
    </source>
</evidence>
<dbReference type="Pfam" id="PF00096">
    <property type="entry name" value="zf-C2H2"/>
    <property type="match status" value="1"/>
</dbReference>
<name>A0ABR4FKT1_9EURO</name>
<keyword evidence="5" id="KW-1185">Reference proteome</keyword>
<evidence type="ECO:0000313" key="5">
    <source>
        <dbReference type="Proteomes" id="UP001610563"/>
    </source>
</evidence>
<dbReference type="PROSITE" id="PS00028">
    <property type="entry name" value="ZINC_FINGER_C2H2_1"/>
    <property type="match status" value="2"/>
</dbReference>
<evidence type="ECO:0000313" key="4">
    <source>
        <dbReference type="EMBL" id="KAL2783840.1"/>
    </source>
</evidence>
<keyword evidence="1" id="KW-0479">Metal-binding</keyword>
<reference evidence="4 5" key="1">
    <citation type="submission" date="2024-07" db="EMBL/GenBank/DDBJ databases">
        <title>Section-level genome sequencing and comparative genomics of Aspergillus sections Usti and Cavernicolus.</title>
        <authorList>
            <consortium name="Lawrence Berkeley National Laboratory"/>
            <person name="Nybo J.L."/>
            <person name="Vesth T.C."/>
            <person name="Theobald S."/>
            <person name="Frisvad J.C."/>
            <person name="Larsen T.O."/>
            <person name="Kjaerboelling I."/>
            <person name="Rothschild-Mancinelli K."/>
            <person name="Lyhne E.K."/>
            <person name="Kogle M.E."/>
            <person name="Barry K."/>
            <person name="Clum A."/>
            <person name="Na H."/>
            <person name="Ledsgaard L."/>
            <person name="Lin J."/>
            <person name="Lipzen A."/>
            <person name="Kuo A."/>
            <person name="Riley R."/>
            <person name="Mondo S."/>
            <person name="Labutti K."/>
            <person name="Haridas S."/>
            <person name="Pangalinan J."/>
            <person name="Salamov A.A."/>
            <person name="Simmons B.A."/>
            <person name="Magnuson J.K."/>
            <person name="Chen J."/>
            <person name="Drula E."/>
            <person name="Henrissat B."/>
            <person name="Wiebenga A."/>
            <person name="Lubbers R.J."/>
            <person name="Gomes A.C."/>
            <person name="Makela M.R."/>
            <person name="Stajich J."/>
            <person name="Grigoriev I.V."/>
            <person name="Mortensen U.H."/>
            <person name="De Vries R.P."/>
            <person name="Baker S.E."/>
            <person name="Andersen M.R."/>
        </authorList>
    </citation>
    <scope>NUCLEOTIDE SEQUENCE [LARGE SCALE GENOMIC DNA]</scope>
    <source>
        <strain evidence="4 5">CBS 209.92</strain>
    </source>
</reference>
<keyword evidence="1" id="KW-0863">Zinc-finger</keyword>
<dbReference type="EMBL" id="JBFTWV010000209">
    <property type="protein sequence ID" value="KAL2783840.1"/>
    <property type="molecule type" value="Genomic_DNA"/>
</dbReference>
<accession>A0ABR4FKT1</accession>
<evidence type="ECO:0000256" key="2">
    <source>
        <dbReference type="SAM" id="MobiDB-lite"/>
    </source>
</evidence>
<evidence type="ECO:0000259" key="3">
    <source>
        <dbReference type="PROSITE" id="PS50157"/>
    </source>
</evidence>
<comment type="caution">
    <text evidence="4">The sequence shown here is derived from an EMBL/GenBank/DDBJ whole genome shotgun (WGS) entry which is preliminary data.</text>
</comment>
<feature type="region of interest" description="Disordered" evidence="2">
    <location>
        <begin position="487"/>
        <end position="528"/>
    </location>
</feature>
<protein>
    <recommendedName>
        <fullName evidence="3">C2H2-type domain-containing protein</fullName>
    </recommendedName>
</protein>
<feature type="compositionally biased region" description="Polar residues" evidence="2">
    <location>
        <begin position="496"/>
        <end position="518"/>
    </location>
</feature>
<organism evidence="4 5">
    <name type="scientific">Aspergillus keveii</name>
    <dbReference type="NCBI Taxonomy" id="714993"/>
    <lineage>
        <taxon>Eukaryota</taxon>
        <taxon>Fungi</taxon>
        <taxon>Dikarya</taxon>
        <taxon>Ascomycota</taxon>
        <taxon>Pezizomycotina</taxon>
        <taxon>Eurotiomycetes</taxon>
        <taxon>Eurotiomycetidae</taxon>
        <taxon>Eurotiales</taxon>
        <taxon>Aspergillaceae</taxon>
        <taxon>Aspergillus</taxon>
        <taxon>Aspergillus subgen. Nidulantes</taxon>
    </lineage>
</organism>
<proteinExistence type="predicted"/>
<keyword evidence="1" id="KW-0862">Zinc</keyword>
<gene>
    <name evidence="4" type="ORF">BJX66DRAFT_112326</name>
</gene>
<dbReference type="Proteomes" id="UP001610563">
    <property type="component" value="Unassembled WGS sequence"/>
</dbReference>
<dbReference type="PROSITE" id="PS50157">
    <property type="entry name" value="ZINC_FINGER_C2H2_2"/>
    <property type="match status" value="2"/>
</dbReference>
<dbReference type="SMART" id="SM00355">
    <property type="entry name" value="ZnF_C2H2"/>
    <property type="match status" value="6"/>
</dbReference>
<feature type="domain" description="C2H2-type" evidence="3">
    <location>
        <begin position="241"/>
        <end position="264"/>
    </location>
</feature>
<feature type="domain" description="C2H2-type" evidence="3">
    <location>
        <begin position="61"/>
        <end position="89"/>
    </location>
</feature>
<dbReference type="InterPro" id="IPR013087">
    <property type="entry name" value="Znf_C2H2_type"/>
</dbReference>
<sequence>MDDASGMDSDVEYIESDEGIGEELYDSSNKSKKSLILVSSSVARKKGHGHGRRTDASAQIYQCTFCENRFKKKEHWARHEQIIHLPKNRWTCSPDGPTVKGWCVFCGLRNPPPEHKNTEHNYDRCRLSAKRTFRERRCFEYHIRTTHGASPEEWMESWCTRNTRDITSRCGFCRKELSTWSARIDHVAVHFEQGFVMNQWNGDWGLEPFLQQQVRRAILPQNRNQTIRVTQSSAEPRVISYPCTICKKSFRFESGWETHERSTHLPFDEWTCSPQGGILNGCCVFCGATNPDVDHLDSNHFYEKCRGKVNTFKEKRRLFKHIRTTHKVEPNELMGMWQIPLPKFKSRCGFCESYFETWPERAIHLASHFRTGYTMAEWHGDLGFDDHVQNCLKTATRSYVTTRVSTPASPESRRSKSSGPSIIDIEPLLRRKLSEHHNSCIVADLPPTRMRLRSGKALISFDEHSHDSDPLDVSVLPTEPYVASPGKTDWPENIIRGSSASTVSGNSLRRRQGSWTHQSRPREDCLASVGSGVTGFQAEPREIELALVVSSPPSPTSPSDVRVISGQLEGNTEKHIENAITTITGTGSASSERDSESEDGGGFIGNLGSFDISYQADDDWLTEGKQYFQILLSLYTH</sequence>